<evidence type="ECO:0000256" key="4">
    <source>
        <dbReference type="ARBA" id="ARBA00022964"/>
    </source>
</evidence>
<keyword evidence="9" id="KW-1185">Reference proteome</keyword>
<dbReference type="Gene3D" id="2.60.130.10">
    <property type="entry name" value="Aromatic compound dioxygenase"/>
    <property type="match status" value="1"/>
</dbReference>
<evidence type="ECO:0000313" key="9">
    <source>
        <dbReference type="Proteomes" id="UP000237381"/>
    </source>
</evidence>
<dbReference type="InterPro" id="IPR015889">
    <property type="entry name" value="Intradiol_dOase_core"/>
</dbReference>
<dbReference type="Pfam" id="PF04444">
    <property type="entry name" value="Dioxygenase_N"/>
    <property type="match status" value="1"/>
</dbReference>
<evidence type="ECO:0000256" key="6">
    <source>
        <dbReference type="ARBA" id="ARBA00023004"/>
    </source>
</evidence>
<name>A0A2S4M8S2_9BURK</name>
<dbReference type="GO" id="GO:0009712">
    <property type="term" value="P:catechol-containing compound metabolic process"/>
    <property type="evidence" value="ECO:0007669"/>
    <property type="project" value="InterPro"/>
</dbReference>
<keyword evidence="5" id="KW-0560">Oxidoreductase</keyword>
<dbReference type="InterPro" id="IPR039390">
    <property type="entry name" value="1_2-HQD/HQD"/>
</dbReference>
<dbReference type="InterPro" id="IPR000627">
    <property type="entry name" value="Intradiol_dOase_C"/>
</dbReference>
<dbReference type="GO" id="GO:0008199">
    <property type="term" value="F:ferric iron binding"/>
    <property type="evidence" value="ECO:0007669"/>
    <property type="project" value="InterPro"/>
</dbReference>
<dbReference type="OrthoDB" id="9800887at2"/>
<feature type="domain" description="Intradiol ring-cleavage dioxygenases" evidence="7">
    <location>
        <begin position="141"/>
        <end position="169"/>
    </location>
</feature>
<dbReference type="EMBL" id="PQGA01000007">
    <property type="protein sequence ID" value="POR51094.1"/>
    <property type="molecule type" value="Genomic_DNA"/>
</dbReference>
<dbReference type="PROSITE" id="PS00083">
    <property type="entry name" value="INTRADIOL_DIOXYGENAS"/>
    <property type="match status" value="1"/>
</dbReference>
<evidence type="ECO:0000259" key="7">
    <source>
        <dbReference type="PROSITE" id="PS00083"/>
    </source>
</evidence>
<dbReference type="GO" id="GO:0018576">
    <property type="term" value="F:catechol 1,2-dioxygenase activity"/>
    <property type="evidence" value="ECO:0007669"/>
    <property type="project" value="InterPro"/>
</dbReference>
<dbReference type="CDD" id="cd03461">
    <property type="entry name" value="1_2-HQD"/>
    <property type="match status" value="1"/>
</dbReference>
<accession>A0A2S4M8S2</accession>
<sequence>MQQATSSTSQSTSAYFEEERSADVVNARMGDAVSPRLKQVMSVLVKHLHAAVKEIEPTHDEWFAAIRFLTETGQMCNEWRQEYILLSDILGVSMLVDAINHRRPNGATPNTILGPFYVADAPQYDNGANICLDGKGEPLVVCGRVTDIAGKPIPNAKLEVWQTNDDGFYDVQQKGIQPDSNLRGVFTSDGEGYYSFKSVKPRHYPIPADGPVGKLLGAMGRHPNRAAHLHFIVTAPGYDAVITHIFTPDCPYLPEDAVFGVKRELIADFKQVNDMDAAQTVGLEAPFWSVTWDFTLAPSSKPPRATL</sequence>
<evidence type="ECO:0000256" key="5">
    <source>
        <dbReference type="ARBA" id="ARBA00023002"/>
    </source>
</evidence>
<dbReference type="PANTHER" id="PTHR33711">
    <property type="entry name" value="DIOXYGENASE, PUTATIVE (AFU_ORTHOLOGUE AFUA_2G02910)-RELATED"/>
    <property type="match status" value="1"/>
</dbReference>
<evidence type="ECO:0000313" key="8">
    <source>
        <dbReference type="EMBL" id="POR51094.1"/>
    </source>
</evidence>
<proteinExistence type="inferred from homology"/>
<reference evidence="8 9" key="1">
    <citation type="submission" date="2018-01" db="EMBL/GenBank/DDBJ databases">
        <title>Genomic Encyclopedia of Type Strains, Phase III (KMG-III): the genomes of soil and plant-associated and newly described type strains.</title>
        <authorList>
            <person name="Whitman W."/>
        </authorList>
    </citation>
    <scope>NUCLEOTIDE SEQUENCE [LARGE SCALE GENOMIC DNA]</scope>
    <source>
        <strain evidence="8 9">JCM 18070</strain>
    </source>
</reference>
<dbReference type="Proteomes" id="UP000237381">
    <property type="component" value="Unassembled WGS sequence"/>
</dbReference>
<dbReference type="InterPro" id="IPR050770">
    <property type="entry name" value="Intradiol_RC_Dioxygenase"/>
</dbReference>
<protein>
    <submittedName>
        <fullName evidence="8">Hydroxyquinol 1,2-dioxygenase</fullName>
    </submittedName>
</protein>
<evidence type="ECO:0000256" key="3">
    <source>
        <dbReference type="ARBA" id="ARBA00022723"/>
    </source>
</evidence>
<dbReference type="InterPro" id="IPR007535">
    <property type="entry name" value="Catechol_dOase_N"/>
</dbReference>
<dbReference type="SUPFAM" id="SSF49482">
    <property type="entry name" value="Aromatic compound dioxygenase"/>
    <property type="match status" value="1"/>
</dbReference>
<dbReference type="RefSeq" id="WP_103705073.1">
    <property type="nucleotide sequence ID" value="NZ_PQGA01000007.1"/>
</dbReference>
<gene>
    <name evidence="8" type="ORF">B0G62_107121</name>
</gene>
<comment type="caution">
    <text evidence="8">The sequence shown here is derived from an EMBL/GenBank/DDBJ whole genome shotgun (WGS) entry which is preliminary data.</text>
</comment>
<evidence type="ECO:0000256" key="1">
    <source>
        <dbReference type="ARBA" id="ARBA00001965"/>
    </source>
</evidence>
<dbReference type="PANTHER" id="PTHR33711:SF7">
    <property type="entry name" value="INTRADIOL RING-CLEAVAGE DIOXYGENASES DOMAIN-CONTAINING PROTEIN-RELATED"/>
    <property type="match status" value="1"/>
</dbReference>
<comment type="cofactor">
    <cofactor evidence="1">
        <name>Fe(3+)</name>
        <dbReference type="ChEBI" id="CHEBI:29034"/>
    </cofactor>
</comment>
<organism evidence="8 9">
    <name type="scientific">Paraburkholderia eburnea</name>
    <dbReference type="NCBI Taxonomy" id="1189126"/>
    <lineage>
        <taxon>Bacteria</taxon>
        <taxon>Pseudomonadati</taxon>
        <taxon>Pseudomonadota</taxon>
        <taxon>Betaproteobacteria</taxon>
        <taxon>Burkholderiales</taxon>
        <taxon>Burkholderiaceae</taxon>
        <taxon>Paraburkholderia</taxon>
    </lineage>
</organism>
<comment type="similarity">
    <text evidence="2">Belongs to the intradiol ring-cleavage dioxygenase family.</text>
</comment>
<keyword evidence="4 8" id="KW-0223">Dioxygenase</keyword>
<keyword evidence="3" id="KW-0479">Metal-binding</keyword>
<dbReference type="Pfam" id="PF00775">
    <property type="entry name" value="Dioxygenase_C"/>
    <property type="match status" value="1"/>
</dbReference>
<keyword evidence="6" id="KW-0408">Iron</keyword>
<evidence type="ECO:0000256" key="2">
    <source>
        <dbReference type="ARBA" id="ARBA00007825"/>
    </source>
</evidence>
<dbReference type="AlphaFoldDB" id="A0A2S4M8S2"/>